<reference evidence="2 3" key="1">
    <citation type="submission" date="2019-05" db="EMBL/GenBank/DDBJ databases">
        <authorList>
            <person name="Qu J.-H."/>
        </authorList>
    </citation>
    <scope>NUCLEOTIDE SEQUENCE [LARGE SCALE GENOMIC DNA]</scope>
    <source>
        <strain evidence="2 3">NS28</strain>
    </source>
</reference>
<keyword evidence="3" id="KW-1185">Reference proteome</keyword>
<dbReference type="RefSeq" id="WP_139011879.1">
    <property type="nucleotide sequence ID" value="NZ_VBSN01000028.1"/>
</dbReference>
<organism evidence="2 3">
    <name type="scientific">Dyadobacter flavalbus</name>
    <dbReference type="NCBI Taxonomy" id="2579942"/>
    <lineage>
        <taxon>Bacteria</taxon>
        <taxon>Pseudomonadati</taxon>
        <taxon>Bacteroidota</taxon>
        <taxon>Cytophagia</taxon>
        <taxon>Cytophagales</taxon>
        <taxon>Spirosomataceae</taxon>
        <taxon>Dyadobacter</taxon>
    </lineage>
</organism>
<dbReference type="InterPro" id="IPR032710">
    <property type="entry name" value="NTF2-like_dom_sf"/>
</dbReference>
<evidence type="ECO:0000313" key="3">
    <source>
        <dbReference type="Proteomes" id="UP000323994"/>
    </source>
</evidence>
<accession>A0A5M8QV07</accession>
<dbReference type="SUPFAM" id="SSF54427">
    <property type="entry name" value="NTF2-like"/>
    <property type="match status" value="1"/>
</dbReference>
<evidence type="ECO:0000313" key="2">
    <source>
        <dbReference type="EMBL" id="KAA6439979.1"/>
    </source>
</evidence>
<gene>
    <name evidence="2" type="ORF">FEM33_09765</name>
</gene>
<dbReference type="EMBL" id="VBSN01000028">
    <property type="protein sequence ID" value="KAA6439979.1"/>
    <property type="molecule type" value="Genomic_DNA"/>
</dbReference>
<name>A0A5M8QV07_9BACT</name>
<comment type="caution">
    <text evidence="2">The sequence shown here is derived from an EMBL/GenBank/DDBJ whole genome shotgun (WGS) entry which is preliminary data.</text>
</comment>
<dbReference type="InterPro" id="IPR037401">
    <property type="entry name" value="SnoaL-like"/>
</dbReference>
<sequence length="180" mass="19744">MKRNISVFILLILLASSYKYRTKATESIQPHLASLQPLQEAAAADHSLNEAIERMQQANLDLAHGNDSLAKALWSRKDDVTMFTGPAAGTQKGWEAVEDALKLSSKQIAGANTYISEKIGGSSGAEQAYLVQTEQYGFPNGKTVNFQATILFQKEGGEWKIIHRHADKLATVKKPDKTSK</sequence>
<feature type="domain" description="SnoaL-like" evidence="1">
    <location>
        <begin position="64"/>
        <end position="166"/>
    </location>
</feature>
<dbReference type="Proteomes" id="UP000323994">
    <property type="component" value="Unassembled WGS sequence"/>
</dbReference>
<dbReference type="Pfam" id="PF13474">
    <property type="entry name" value="SnoaL_3"/>
    <property type="match status" value="1"/>
</dbReference>
<dbReference type="AlphaFoldDB" id="A0A5M8QV07"/>
<proteinExistence type="predicted"/>
<protein>
    <submittedName>
        <fullName evidence="2">Nuclear transport factor 2 family protein</fullName>
    </submittedName>
</protein>
<evidence type="ECO:0000259" key="1">
    <source>
        <dbReference type="Pfam" id="PF13474"/>
    </source>
</evidence>
<dbReference type="OrthoDB" id="1495314at2"/>
<dbReference type="Gene3D" id="3.10.450.50">
    <property type="match status" value="1"/>
</dbReference>